<proteinExistence type="predicted"/>
<evidence type="ECO:0000313" key="3">
    <source>
        <dbReference type="Proteomes" id="UP000702425"/>
    </source>
</evidence>
<evidence type="ECO:0000313" key="2">
    <source>
        <dbReference type="EMBL" id="NQE36466.1"/>
    </source>
</evidence>
<gene>
    <name evidence="2" type="ORF">E5S67_04231</name>
</gene>
<accession>A0ABX2D1S1</accession>
<dbReference type="Proteomes" id="UP000702425">
    <property type="component" value="Unassembled WGS sequence"/>
</dbReference>
<reference evidence="2 3" key="1">
    <citation type="journal article" date="2020" name="Sci. Rep.">
        <title>A novel cyanobacterial geosmin producer, revising GeoA distribution and dispersion patterns in Bacteria.</title>
        <authorList>
            <person name="Churro C."/>
            <person name="Semedo-Aguiar A.P."/>
            <person name="Silva A.D."/>
            <person name="Pereira-Leal J.B."/>
            <person name="Leite R.B."/>
        </authorList>
    </citation>
    <scope>NUCLEOTIDE SEQUENCE [LARGE SCALE GENOMIC DNA]</scope>
    <source>
        <strain evidence="2 3">IPMA8</strain>
    </source>
</reference>
<name>A0ABX2D1S1_9CYAN</name>
<feature type="region of interest" description="Disordered" evidence="1">
    <location>
        <begin position="1"/>
        <end position="22"/>
    </location>
</feature>
<dbReference type="EMBL" id="SRRZ01000086">
    <property type="protein sequence ID" value="NQE36466.1"/>
    <property type="molecule type" value="Genomic_DNA"/>
</dbReference>
<comment type="caution">
    <text evidence="2">The sequence shown here is derived from an EMBL/GenBank/DDBJ whole genome shotgun (WGS) entry which is preliminary data.</text>
</comment>
<keyword evidence="3" id="KW-1185">Reference proteome</keyword>
<feature type="compositionally biased region" description="Polar residues" evidence="1">
    <location>
        <begin position="13"/>
        <end position="22"/>
    </location>
</feature>
<sequence length="63" mass="7208">MPIEKRSKKESKNFSPRHSSSGARALETDWLVFVALRWLVTDITRLYNIATTWGKDGQSRSIA</sequence>
<evidence type="ECO:0008006" key="4">
    <source>
        <dbReference type="Google" id="ProtNLM"/>
    </source>
</evidence>
<dbReference type="RefSeq" id="WP_172190368.1">
    <property type="nucleotide sequence ID" value="NZ_CAWPPK010000303.1"/>
</dbReference>
<protein>
    <recommendedName>
        <fullName evidence="4">Transposase</fullName>
    </recommendedName>
</protein>
<evidence type="ECO:0000256" key="1">
    <source>
        <dbReference type="SAM" id="MobiDB-lite"/>
    </source>
</evidence>
<organism evidence="2 3">
    <name type="scientific">Microcoleus asticus IPMA8</name>
    <dbReference type="NCBI Taxonomy" id="2563858"/>
    <lineage>
        <taxon>Bacteria</taxon>
        <taxon>Bacillati</taxon>
        <taxon>Cyanobacteriota</taxon>
        <taxon>Cyanophyceae</taxon>
        <taxon>Oscillatoriophycideae</taxon>
        <taxon>Oscillatoriales</taxon>
        <taxon>Microcoleaceae</taxon>
        <taxon>Microcoleus</taxon>
        <taxon>Microcoleus asticus</taxon>
    </lineage>
</organism>
<feature type="compositionally biased region" description="Basic and acidic residues" evidence="1">
    <location>
        <begin position="1"/>
        <end position="12"/>
    </location>
</feature>